<gene>
    <name evidence="2" type="ORF">F8144_31270</name>
</gene>
<reference evidence="2 3" key="1">
    <citation type="submission" date="2019-09" db="EMBL/GenBank/DDBJ databases">
        <title>Isolation and identification of active actinomycetes.</title>
        <authorList>
            <person name="Yu Z."/>
            <person name="Han C."/>
            <person name="Yu B."/>
        </authorList>
    </citation>
    <scope>NUCLEOTIDE SEQUENCE [LARGE SCALE GENOMIC DNA]</scope>
    <source>
        <strain evidence="2 3">NEAU-H2</strain>
    </source>
</reference>
<feature type="region of interest" description="Disordered" evidence="1">
    <location>
        <begin position="1"/>
        <end position="20"/>
    </location>
</feature>
<sequence>MQVAGDPGASGPCADDHEFGDLDKGAPVTVFDSAGRVVATGSLGGDAYDDFARCVFPVAVRGVPDGSKSYAVRIGRHGRTEITNEGARTGSLIVKLGLH</sequence>
<proteinExistence type="predicted"/>
<evidence type="ECO:0000313" key="3">
    <source>
        <dbReference type="Proteomes" id="UP000442990"/>
    </source>
</evidence>
<dbReference type="AlphaFoldDB" id="A0A7J5DAF2"/>
<protein>
    <submittedName>
        <fullName evidence="2">Uncharacterized protein</fullName>
    </submittedName>
</protein>
<organism evidence="2 3">
    <name type="scientific">Streptomyces triticiradicis</name>
    <dbReference type="NCBI Taxonomy" id="2651189"/>
    <lineage>
        <taxon>Bacteria</taxon>
        <taxon>Bacillati</taxon>
        <taxon>Actinomycetota</taxon>
        <taxon>Actinomycetes</taxon>
        <taxon>Kitasatosporales</taxon>
        <taxon>Streptomycetaceae</taxon>
        <taxon>Streptomyces</taxon>
    </lineage>
</organism>
<name>A0A7J5DAF2_9ACTN</name>
<accession>A0A7J5DAF2</accession>
<dbReference type="Proteomes" id="UP000442990">
    <property type="component" value="Unassembled WGS sequence"/>
</dbReference>
<comment type="caution">
    <text evidence="2">The sequence shown here is derived from an EMBL/GenBank/DDBJ whole genome shotgun (WGS) entry which is preliminary data.</text>
</comment>
<dbReference type="EMBL" id="WBKG01000032">
    <property type="protein sequence ID" value="KAB1981857.1"/>
    <property type="molecule type" value="Genomic_DNA"/>
</dbReference>
<evidence type="ECO:0000256" key="1">
    <source>
        <dbReference type="SAM" id="MobiDB-lite"/>
    </source>
</evidence>
<evidence type="ECO:0000313" key="2">
    <source>
        <dbReference type="EMBL" id="KAB1981857.1"/>
    </source>
</evidence>
<keyword evidence="3" id="KW-1185">Reference proteome</keyword>
<dbReference type="RefSeq" id="WP_151472815.1">
    <property type="nucleotide sequence ID" value="NZ_WBKG01000032.1"/>
</dbReference>